<gene>
    <name evidence="3" type="ORF">MUN68_016250</name>
</gene>
<keyword evidence="2" id="KW-1133">Transmembrane helix</keyword>
<dbReference type="RefSeq" id="WP_249992974.1">
    <property type="nucleotide sequence ID" value="NZ_CP116221.1"/>
</dbReference>
<accession>A0ABY7RWS6</accession>
<evidence type="ECO:0000256" key="1">
    <source>
        <dbReference type="SAM" id="MobiDB-lite"/>
    </source>
</evidence>
<sequence length="573" mass="64579">MNEKKNIDKLFKEQFKDFDVAPKDHVWENIEERLHEDKRKRRIIPIWWKVAGIAAGLVLLFAVANQVFNTTNTNTVSKDIIVDDTNSENDKSQDETNVLEQHDASKIILENDTEEQIVDTNSKSSAEEEESSTNKNNVIKSNDQVHSVIVSDNSDNKNLKDKNQNNSPSTTNDYKKLLEEKKRPNQKPSTKNAIVSSTKAPTKTNQNNKNSVKEKSEIDEMLKSNSTETSTKNAVASTTKTSTKTNQIDQNKLKDKSEIDALMESTKTENKTSVADANTKDKNALEKENSEVENKSILDTQNKEEEKEKEANAIENAIAEAEDTDEKEEEEEKLNRWSVSPSVAPVYFSSLGEGSPLDSQFIENTKEQEINMSYGVNGSYAVNKKLKIRAGINKVQLGYKTNEILIFENTNPVAHGRRQIANVNLVDSMSKHSIYSARNFKFDNAPATLFTQERGALDQQLGFVEVPIELEYNIIENKIGLNLIGGFSALFLSENDVYAVLNNGERTRLGEATNIKDLSYTANFGIGVDYNFSKQLQFNLDPTFKYQINTFNNTSGDFKPFFIGLYTGLSFKF</sequence>
<feature type="compositionally biased region" description="Polar residues" evidence="1">
    <location>
        <begin position="186"/>
        <end position="210"/>
    </location>
</feature>
<evidence type="ECO:0000256" key="2">
    <source>
        <dbReference type="SAM" id="Phobius"/>
    </source>
</evidence>
<proteinExistence type="predicted"/>
<feature type="compositionally biased region" description="Basic and acidic residues" evidence="1">
    <location>
        <begin position="88"/>
        <end position="105"/>
    </location>
</feature>
<evidence type="ECO:0000313" key="4">
    <source>
        <dbReference type="Proteomes" id="UP001202717"/>
    </source>
</evidence>
<keyword evidence="2" id="KW-0472">Membrane</keyword>
<feature type="compositionally biased region" description="Basic and acidic residues" evidence="1">
    <location>
        <begin position="211"/>
        <end position="222"/>
    </location>
</feature>
<evidence type="ECO:0008006" key="5">
    <source>
        <dbReference type="Google" id="ProtNLM"/>
    </source>
</evidence>
<feature type="region of interest" description="Disordered" evidence="1">
    <location>
        <begin position="86"/>
        <end position="311"/>
    </location>
</feature>
<feature type="compositionally biased region" description="Basic and acidic residues" evidence="1">
    <location>
        <begin position="154"/>
        <end position="163"/>
    </location>
</feature>
<feature type="compositionally biased region" description="Low complexity" evidence="1">
    <location>
        <begin position="229"/>
        <end position="246"/>
    </location>
</feature>
<feature type="transmembrane region" description="Helical" evidence="2">
    <location>
        <begin position="46"/>
        <end position="68"/>
    </location>
</feature>
<keyword evidence="4" id="KW-1185">Reference proteome</keyword>
<feature type="compositionally biased region" description="Basic and acidic residues" evidence="1">
    <location>
        <begin position="173"/>
        <end position="183"/>
    </location>
</feature>
<dbReference type="EMBL" id="CP116221">
    <property type="protein sequence ID" value="WCO01601.1"/>
    <property type="molecule type" value="Genomic_DNA"/>
</dbReference>
<keyword evidence="2" id="KW-0812">Transmembrane</keyword>
<evidence type="ECO:0000313" key="3">
    <source>
        <dbReference type="EMBL" id="WCO01601.1"/>
    </source>
</evidence>
<dbReference type="Proteomes" id="UP001202717">
    <property type="component" value="Chromosome"/>
</dbReference>
<reference evidence="3 4" key="1">
    <citation type="submission" date="2023-01" db="EMBL/GenBank/DDBJ databases">
        <title>Psychroserpens ponticola sp. nov., isolated from seawater.</title>
        <authorList>
            <person name="Kristyanto S."/>
            <person name="Jung J."/>
            <person name="Kim J.M."/>
            <person name="Jeon C.O."/>
        </authorList>
    </citation>
    <scope>NUCLEOTIDE SEQUENCE [LARGE SCALE GENOMIC DNA]</scope>
    <source>
        <strain evidence="3 4">MSW6</strain>
    </source>
</reference>
<feature type="compositionally biased region" description="Basic and acidic residues" evidence="1">
    <location>
        <begin position="278"/>
        <end position="311"/>
    </location>
</feature>
<protein>
    <recommendedName>
        <fullName evidence="5">Outer membrane protein beta-barrel domain-containing protein</fullName>
    </recommendedName>
</protein>
<name>A0ABY7RWS6_9FLAO</name>
<organism evidence="3 4">
    <name type="scientific">Psychroserpens ponticola</name>
    <dbReference type="NCBI Taxonomy" id="2932268"/>
    <lineage>
        <taxon>Bacteria</taxon>
        <taxon>Pseudomonadati</taxon>
        <taxon>Bacteroidota</taxon>
        <taxon>Flavobacteriia</taxon>
        <taxon>Flavobacteriales</taxon>
        <taxon>Flavobacteriaceae</taxon>
        <taxon>Psychroserpens</taxon>
    </lineage>
</organism>